<organism evidence="1 2">
    <name type="scientific">Pseudomonas fluorescens</name>
    <dbReference type="NCBI Taxonomy" id="294"/>
    <lineage>
        <taxon>Bacteria</taxon>
        <taxon>Pseudomonadati</taxon>
        <taxon>Pseudomonadota</taxon>
        <taxon>Gammaproteobacteria</taxon>
        <taxon>Pseudomonadales</taxon>
        <taxon>Pseudomonadaceae</taxon>
        <taxon>Pseudomonas</taxon>
    </lineage>
</organism>
<dbReference type="Proteomes" id="UP000409037">
    <property type="component" value="Unassembled WGS sequence"/>
</dbReference>
<proteinExistence type="predicted"/>
<evidence type="ECO:0000313" key="1">
    <source>
        <dbReference type="EMBL" id="VVN92169.1"/>
    </source>
</evidence>
<evidence type="ECO:0000313" key="2">
    <source>
        <dbReference type="Proteomes" id="UP000409037"/>
    </source>
</evidence>
<reference evidence="1 2" key="1">
    <citation type="submission" date="2019-09" db="EMBL/GenBank/DDBJ databases">
        <authorList>
            <person name="Chandra G."/>
            <person name="Truman W A."/>
        </authorList>
    </citation>
    <scope>NUCLEOTIDE SEQUENCE [LARGE SCALE GENOMIC DNA]</scope>
    <source>
        <strain evidence="1">PS833</strain>
    </source>
</reference>
<dbReference type="AlphaFoldDB" id="A0A5E7USG0"/>
<sequence length="65" mass="7286">MSKTGDGFIETVNAVRPLSGGRHDLMELLQRSGRQSRERSPSACRGQTEAWRAVILRVICRRVCS</sequence>
<name>A0A5E7USG0_PSEFL</name>
<dbReference type="EMBL" id="CABVHU010000004">
    <property type="protein sequence ID" value="VVN92169.1"/>
    <property type="molecule type" value="Genomic_DNA"/>
</dbReference>
<gene>
    <name evidence="1" type="ORF">PS833_01959</name>
</gene>
<protein>
    <submittedName>
        <fullName evidence="1">Uncharacterized protein</fullName>
    </submittedName>
</protein>
<accession>A0A5E7USG0</accession>